<feature type="transmembrane region" description="Helical" evidence="1">
    <location>
        <begin position="75"/>
        <end position="96"/>
    </location>
</feature>
<dbReference type="RefSeq" id="WP_188756418.1">
    <property type="nucleotide sequence ID" value="NZ_BMJY01000010.1"/>
</dbReference>
<gene>
    <name evidence="2" type="ORF">GCM10010921_22790</name>
</gene>
<keyword evidence="1" id="KW-0812">Transmembrane</keyword>
<keyword evidence="3" id="KW-1185">Reference proteome</keyword>
<keyword evidence="1" id="KW-0472">Membrane</keyword>
<organism evidence="2 3">
    <name type="scientific">Microbacterium album</name>
    <dbReference type="NCBI Taxonomy" id="2053191"/>
    <lineage>
        <taxon>Bacteria</taxon>
        <taxon>Bacillati</taxon>
        <taxon>Actinomycetota</taxon>
        <taxon>Actinomycetes</taxon>
        <taxon>Micrococcales</taxon>
        <taxon>Microbacteriaceae</taxon>
        <taxon>Microbacterium</taxon>
    </lineage>
</organism>
<accession>A0A917IF21</accession>
<sequence length="147" mass="15743">MTEPERARRITGIGSILVWVYGVLALAATGRSVYQMIAHFELAPLAYVLSALAAVVYILATLALVFSGSAGWYRIAWAAVTFELVGVLVVGTLSVVVPDLFHADDTVWSAYGAGYFWVPLVLPFLGVWWLATHRPVAVPGAPVGAAR</sequence>
<protein>
    <recommendedName>
        <fullName evidence="4">DNA uptake lipoprotein</fullName>
    </recommendedName>
</protein>
<reference evidence="2" key="2">
    <citation type="submission" date="2020-09" db="EMBL/GenBank/DDBJ databases">
        <authorList>
            <person name="Sun Q."/>
            <person name="Zhou Y."/>
        </authorList>
    </citation>
    <scope>NUCLEOTIDE SEQUENCE</scope>
    <source>
        <strain evidence="2">CGMCC 1.15794</strain>
    </source>
</reference>
<feature type="transmembrane region" description="Helical" evidence="1">
    <location>
        <begin position="12"/>
        <end position="34"/>
    </location>
</feature>
<evidence type="ECO:0000313" key="2">
    <source>
        <dbReference type="EMBL" id="GGH46602.1"/>
    </source>
</evidence>
<proteinExistence type="predicted"/>
<evidence type="ECO:0000313" key="3">
    <source>
        <dbReference type="Proteomes" id="UP000657592"/>
    </source>
</evidence>
<comment type="caution">
    <text evidence="2">The sequence shown here is derived from an EMBL/GenBank/DDBJ whole genome shotgun (WGS) entry which is preliminary data.</text>
</comment>
<dbReference type="Proteomes" id="UP000657592">
    <property type="component" value="Unassembled WGS sequence"/>
</dbReference>
<feature type="transmembrane region" description="Helical" evidence="1">
    <location>
        <begin position="46"/>
        <end position="66"/>
    </location>
</feature>
<keyword evidence="1" id="KW-1133">Transmembrane helix</keyword>
<reference evidence="2" key="1">
    <citation type="journal article" date="2014" name="Int. J. Syst. Evol. Microbiol.">
        <title>Complete genome sequence of Corynebacterium casei LMG S-19264T (=DSM 44701T), isolated from a smear-ripened cheese.</title>
        <authorList>
            <consortium name="US DOE Joint Genome Institute (JGI-PGF)"/>
            <person name="Walter F."/>
            <person name="Albersmeier A."/>
            <person name="Kalinowski J."/>
            <person name="Ruckert C."/>
        </authorList>
    </citation>
    <scope>NUCLEOTIDE SEQUENCE</scope>
    <source>
        <strain evidence="2">CGMCC 1.15794</strain>
    </source>
</reference>
<dbReference type="EMBL" id="BMJY01000010">
    <property type="protein sequence ID" value="GGH46602.1"/>
    <property type="molecule type" value="Genomic_DNA"/>
</dbReference>
<evidence type="ECO:0000256" key="1">
    <source>
        <dbReference type="SAM" id="Phobius"/>
    </source>
</evidence>
<dbReference type="AlphaFoldDB" id="A0A917IF21"/>
<name>A0A917IF21_9MICO</name>
<evidence type="ECO:0008006" key="4">
    <source>
        <dbReference type="Google" id="ProtNLM"/>
    </source>
</evidence>
<feature type="transmembrane region" description="Helical" evidence="1">
    <location>
        <begin position="108"/>
        <end position="131"/>
    </location>
</feature>